<protein>
    <recommendedName>
        <fullName evidence="2">EamA domain-containing protein</fullName>
    </recommendedName>
</protein>
<feature type="transmembrane region" description="Helical" evidence="1">
    <location>
        <begin position="80"/>
        <end position="98"/>
    </location>
</feature>
<dbReference type="SUPFAM" id="SSF103481">
    <property type="entry name" value="Multidrug resistance efflux transporter EmrE"/>
    <property type="match status" value="1"/>
</dbReference>
<keyword evidence="1" id="KW-1133">Transmembrane helix</keyword>
<feature type="transmembrane region" description="Helical" evidence="1">
    <location>
        <begin position="33"/>
        <end position="59"/>
    </location>
</feature>
<sequence length="149" mass="15600">MLGIGGALGQGLGIVLSKQGMHYYELSAQGTAVASYIPFAATQIRIITGLIGFSLIIILSGRFKNLLEGLKDSKGMKSTLAGSVFGPFIGVSLSLMAVQYTDAAIASTIMATTPVIILVPYILIYKKKVTPVELIGAVLSVGGVMLFFI</sequence>
<feature type="transmembrane region" description="Helical" evidence="1">
    <location>
        <begin position="131"/>
        <end position="148"/>
    </location>
</feature>
<name>A0A645CG02_9ZZZZ</name>
<dbReference type="InterPro" id="IPR000620">
    <property type="entry name" value="EamA_dom"/>
</dbReference>
<dbReference type="InterPro" id="IPR037185">
    <property type="entry name" value="EmrE-like"/>
</dbReference>
<keyword evidence="1" id="KW-0812">Transmembrane</keyword>
<comment type="caution">
    <text evidence="3">The sequence shown here is derived from an EMBL/GenBank/DDBJ whole genome shotgun (WGS) entry which is preliminary data.</text>
</comment>
<dbReference type="PANTHER" id="PTHR22911:SF137">
    <property type="entry name" value="SOLUTE CARRIER FAMILY 35 MEMBER G2-RELATED"/>
    <property type="match status" value="1"/>
</dbReference>
<organism evidence="3">
    <name type="scientific">bioreactor metagenome</name>
    <dbReference type="NCBI Taxonomy" id="1076179"/>
    <lineage>
        <taxon>unclassified sequences</taxon>
        <taxon>metagenomes</taxon>
        <taxon>ecological metagenomes</taxon>
    </lineage>
</organism>
<dbReference type="AlphaFoldDB" id="A0A645CG02"/>
<dbReference type="GO" id="GO:0016020">
    <property type="term" value="C:membrane"/>
    <property type="evidence" value="ECO:0007669"/>
    <property type="project" value="InterPro"/>
</dbReference>
<proteinExistence type="predicted"/>
<evidence type="ECO:0000259" key="2">
    <source>
        <dbReference type="Pfam" id="PF00892"/>
    </source>
</evidence>
<accession>A0A645CG02</accession>
<dbReference type="PANTHER" id="PTHR22911">
    <property type="entry name" value="ACYL-MALONYL CONDENSING ENZYME-RELATED"/>
    <property type="match status" value="1"/>
</dbReference>
<evidence type="ECO:0000256" key="1">
    <source>
        <dbReference type="SAM" id="Phobius"/>
    </source>
</evidence>
<keyword evidence="1" id="KW-0472">Membrane</keyword>
<dbReference type="EMBL" id="VSSQ01026925">
    <property type="protein sequence ID" value="MPM75877.1"/>
    <property type="molecule type" value="Genomic_DNA"/>
</dbReference>
<dbReference type="Pfam" id="PF00892">
    <property type="entry name" value="EamA"/>
    <property type="match status" value="1"/>
</dbReference>
<feature type="transmembrane region" description="Helical" evidence="1">
    <location>
        <begin position="104"/>
        <end position="124"/>
    </location>
</feature>
<reference evidence="3" key="1">
    <citation type="submission" date="2019-08" db="EMBL/GenBank/DDBJ databases">
        <authorList>
            <person name="Kucharzyk K."/>
            <person name="Murdoch R.W."/>
            <person name="Higgins S."/>
            <person name="Loffler F."/>
        </authorList>
    </citation>
    <scope>NUCLEOTIDE SEQUENCE</scope>
</reference>
<feature type="domain" description="EamA" evidence="2">
    <location>
        <begin position="32"/>
        <end position="148"/>
    </location>
</feature>
<gene>
    <name evidence="3" type="ORF">SDC9_122871</name>
</gene>
<evidence type="ECO:0000313" key="3">
    <source>
        <dbReference type="EMBL" id="MPM75877.1"/>
    </source>
</evidence>